<evidence type="ECO:0000313" key="2">
    <source>
        <dbReference type="EMBL" id="EFI93049.1"/>
    </source>
</evidence>
<gene>
    <name evidence="2" type="ORF">SCHCODRAFT_237287</name>
</gene>
<dbReference type="OrthoDB" id="10390520at2759"/>
<feature type="compositionally biased region" description="Basic and acidic residues" evidence="1">
    <location>
        <begin position="78"/>
        <end position="92"/>
    </location>
</feature>
<feature type="compositionally biased region" description="Low complexity" evidence="1">
    <location>
        <begin position="192"/>
        <end position="211"/>
    </location>
</feature>
<sequence length="349" mass="38699">MREDNPFDDPAHFELPAHVFLPSHPITAEPGLREATAYLTLHSIMLKAHAMAMQSWTDASRDDDSYFTAVDDLNEKAGMEPAHDDDQHDDRSSLLPPRRPNMSRGRATYDGMSTFGVTSKWGGQSSAAASDTNLWLKDAADEDRSAVLDAHAKWHEERATDDASLHSIFHGHVARRPPNARRATSASYTFRKPTAPSAKPSASSSKLSVPSYTRRNISTSCVGAKRERKASMASAHFNEIHEKIHRWGIKTHLEDEDEDVVPLMGREEEDEEDNSESNADSSTTELTSPTSTDPFTSDSEDDSSATSRSSSPTSTTGDEVSPSPRRPWWKRVVSCNGLLGRRMRYARLD</sequence>
<dbReference type="InParanoid" id="D8QF12"/>
<feature type="compositionally biased region" description="Low complexity" evidence="1">
    <location>
        <begin position="304"/>
        <end position="318"/>
    </location>
</feature>
<feature type="region of interest" description="Disordered" evidence="1">
    <location>
        <begin position="177"/>
        <end position="214"/>
    </location>
</feature>
<dbReference type="GeneID" id="9591724"/>
<dbReference type="EMBL" id="GL377311">
    <property type="protein sequence ID" value="EFI93049.1"/>
    <property type="molecule type" value="Genomic_DNA"/>
</dbReference>
<dbReference type="VEuPathDB" id="FungiDB:SCHCODRAFT_02065818"/>
<evidence type="ECO:0000313" key="3">
    <source>
        <dbReference type="Proteomes" id="UP000007431"/>
    </source>
</evidence>
<dbReference type="RefSeq" id="XP_003027952.1">
    <property type="nucleotide sequence ID" value="XM_003027906.1"/>
</dbReference>
<dbReference type="AlphaFoldDB" id="D8QF12"/>
<organism evidence="3">
    <name type="scientific">Schizophyllum commune (strain H4-8 / FGSC 9210)</name>
    <name type="common">Split gill fungus</name>
    <dbReference type="NCBI Taxonomy" id="578458"/>
    <lineage>
        <taxon>Eukaryota</taxon>
        <taxon>Fungi</taxon>
        <taxon>Dikarya</taxon>
        <taxon>Basidiomycota</taxon>
        <taxon>Agaricomycotina</taxon>
        <taxon>Agaricomycetes</taxon>
        <taxon>Agaricomycetidae</taxon>
        <taxon>Agaricales</taxon>
        <taxon>Schizophyllaceae</taxon>
        <taxon>Schizophyllum</taxon>
    </lineage>
</organism>
<evidence type="ECO:0000256" key="1">
    <source>
        <dbReference type="SAM" id="MobiDB-lite"/>
    </source>
</evidence>
<accession>D8QF12</accession>
<keyword evidence="3" id="KW-1185">Reference proteome</keyword>
<feature type="region of interest" description="Disordered" evidence="1">
    <location>
        <begin position="78"/>
        <end position="107"/>
    </location>
</feature>
<feature type="region of interest" description="Disordered" evidence="1">
    <location>
        <begin position="265"/>
        <end position="327"/>
    </location>
</feature>
<proteinExistence type="predicted"/>
<dbReference type="Proteomes" id="UP000007431">
    <property type="component" value="Unassembled WGS sequence"/>
</dbReference>
<feature type="compositionally biased region" description="Low complexity" evidence="1">
    <location>
        <begin position="276"/>
        <end position="297"/>
    </location>
</feature>
<dbReference type="HOGENOM" id="CLU_794904_0_0_1"/>
<name>D8QF12_SCHCM</name>
<reference evidence="2 3" key="1">
    <citation type="journal article" date="2010" name="Nat. Biotechnol.">
        <title>Genome sequence of the model mushroom Schizophyllum commune.</title>
        <authorList>
            <person name="Ohm R.A."/>
            <person name="de Jong J.F."/>
            <person name="Lugones L.G."/>
            <person name="Aerts A."/>
            <person name="Kothe E."/>
            <person name="Stajich J.E."/>
            <person name="de Vries R.P."/>
            <person name="Record E."/>
            <person name="Levasseur A."/>
            <person name="Baker S.E."/>
            <person name="Bartholomew K.A."/>
            <person name="Coutinho P.M."/>
            <person name="Erdmann S."/>
            <person name="Fowler T.J."/>
            <person name="Gathman A.C."/>
            <person name="Lombard V."/>
            <person name="Henrissat B."/>
            <person name="Knabe N."/>
            <person name="Kuees U."/>
            <person name="Lilly W.W."/>
            <person name="Lindquist E."/>
            <person name="Lucas S."/>
            <person name="Magnuson J.K."/>
            <person name="Piumi F."/>
            <person name="Raudaskoski M."/>
            <person name="Salamov A."/>
            <person name="Schmutz J."/>
            <person name="Schwarze F.W.M.R."/>
            <person name="vanKuyk P.A."/>
            <person name="Horton J.S."/>
            <person name="Grigoriev I.V."/>
            <person name="Woesten H.A.B."/>
        </authorList>
    </citation>
    <scope>NUCLEOTIDE SEQUENCE [LARGE SCALE GENOMIC DNA]</scope>
    <source>
        <strain evidence="3">H4-8 / FGSC 9210</strain>
    </source>
</reference>
<protein>
    <submittedName>
        <fullName evidence="2">Uncharacterized protein</fullName>
    </submittedName>
</protein>
<dbReference type="KEGG" id="scm:SCHCO_02065818"/>